<protein>
    <submittedName>
        <fullName evidence="2">4833_t:CDS:1</fullName>
    </submittedName>
</protein>
<organism evidence="2 3">
    <name type="scientific">Diversispora eburnea</name>
    <dbReference type="NCBI Taxonomy" id="1213867"/>
    <lineage>
        <taxon>Eukaryota</taxon>
        <taxon>Fungi</taxon>
        <taxon>Fungi incertae sedis</taxon>
        <taxon>Mucoromycota</taxon>
        <taxon>Glomeromycotina</taxon>
        <taxon>Glomeromycetes</taxon>
        <taxon>Diversisporales</taxon>
        <taxon>Diversisporaceae</taxon>
        <taxon>Diversispora</taxon>
    </lineage>
</organism>
<name>A0A9N9DWD9_9GLOM</name>
<dbReference type="OrthoDB" id="2367938at2759"/>
<comment type="caution">
    <text evidence="2">The sequence shown here is derived from an EMBL/GenBank/DDBJ whole genome shotgun (WGS) entry which is preliminary data.</text>
</comment>
<accession>A0A9N9DWD9</accession>
<reference evidence="2" key="1">
    <citation type="submission" date="2021-06" db="EMBL/GenBank/DDBJ databases">
        <authorList>
            <person name="Kallberg Y."/>
            <person name="Tangrot J."/>
            <person name="Rosling A."/>
        </authorList>
    </citation>
    <scope>NUCLEOTIDE SEQUENCE</scope>
    <source>
        <strain evidence="2">AZ414A</strain>
    </source>
</reference>
<evidence type="ECO:0000256" key="1">
    <source>
        <dbReference type="SAM" id="MobiDB-lite"/>
    </source>
</evidence>
<dbReference type="EMBL" id="CAJVPK010006577">
    <property type="protein sequence ID" value="CAG8651624.1"/>
    <property type="molecule type" value="Genomic_DNA"/>
</dbReference>
<feature type="compositionally biased region" description="Basic and acidic residues" evidence="1">
    <location>
        <begin position="1"/>
        <end position="11"/>
    </location>
</feature>
<feature type="region of interest" description="Disordered" evidence="1">
    <location>
        <begin position="1"/>
        <end position="25"/>
    </location>
</feature>
<feature type="non-terminal residue" evidence="2">
    <location>
        <position position="86"/>
    </location>
</feature>
<evidence type="ECO:0000313" key="3">
    <source>
        <dbReference type="Proteomes" id="UP000789706"/>
    </source>
</evidence>
<proteinExistence type="predicted"/>
<dbReference type="AlphaFoldDB" id="A0A9N9DWD9"/>
<keyword evidence="3" id="KW-1185">Reference proteome</keyword>
<dbReference type="Proteomes" id="UP000789706">
    <property type="component" value="Unassembled WGS sequence"/>
</dbReference>
<sequence length="86" mass="9711">MVPKRSSKDPDSQQSEKPTKSKPALARLAKDDITVILYVKELKDANLPDWYPNNIKIEKTGISPEPMLQEIITPEEPVIIKSDPIE</sequence>
<gene>
    <name evidence="2" type="ORF">DEBURN_LOCUS11474</name>
</gene>
<evidence type="ECO:0000313" key="2">
    <source>
        <dbReference type="EMBL" id="CAG8651624.1"/>
    </source>
</evidence>